<dbReference type="PANTHER" id="PTHR11485:SF57">
    <property type="entry name" value="TRANSFERRIN"/>
    <property type="match status" value="1"/>
</dbReference>
<protein>
    <submittedName>
        <fullName evidence="3">TRF_1 protein</fullName>
    </submittedName>
    <submittedName>
        <fullName evidence="5">Transferrin</fullName>
    </submittedName>
</protein>
<dbReference type="KEGG" id="fas:105270829"/>
<dbReference type="AlphaFoldDB" id="A0A0C9R5E0"/>
<dbReference type="RefSeq" id="XP_011310325.1">
    <property type="nucleotide sequence ID" value="XM_011312023.1"/>
</dbReference>
<organism evidence="3">
    <name type="scientific">Fopius arisanus</name>
    <dbReference type="NCBI Taxonomy" id="64838"/>
    <lineage>
        <taxon>Eukaryota</taxon>
        <taxon>Metazoa</taxon>
        <taxon>Ecdysozoa</taxon>
        <taxon>Arthropoda</taxon>
        <taxon>Hexapoda</taxon>
        <taxon>Insecta</taxon>
        <taxon>Pterygota</taxon>
        <taxon>Neoptera</taxon>
        <taxon>Endopterygota</taxon>
        <taxon>Hymenoptera</taxon>
        <taxon>Apocrita</taxon>
        <taxon>Ichneumonoidea</taxon>
        <taxon>Braconidae</taxon>
        <taxon>Opiinae</taxon>
        <taxon>Fopius</taxon>
    </lineage>
</organism>
<dbReference type="Gene3D" id="3.40.190.10">
    <property type="entry name" value="Periplasmic binding protein-like II"/>
    <property type="match status" value="3"/>
</dbReference>
<dbReference type="Proteomes" id="UP000694866">
    <property type="component" value="Unplaced"/>
</dbReference>
<accession>A0A9R1TJ28</accession>
<dbReference type="GO" id="GO:0005886">
    <property type="term" value="C:plasma membrane"/>
    <property type="evidence" value="ECO:0007669"/>
    <property type="project" value="TreeGrafter"/>
</dbReference>
<feature type="signal peptide" evidence="1">
    <location>
        <begin position="1"/>
        <end position="17"/>
    </location>
</feature>
<dbReference type="GO" id="GO:0005615">
    <property type="term" value="C:extracellular space"/>
    <property type="evidence" value="ECO:0007669"/>
    <property type="project" value="TreeGrafter"/>
</dbReference>
<feature type="domain" description="Transferrin-like" evidence="2">
    <location>
        <begin position="359"/>
        <end position="690"/>
    </location>
</feature>
<dbReference type="GO" id="GO:0055037">
    <property type="term" value="C:recycling endosome"/>
    <property type="evidence" value="ECO:0007669"/>
    <property type="project" value="TreeGrafter"/>
</dbReference>
<evidence type="ECO:0000313" key="3">
    <source>
        <dbReference type="EMBL" id="JAG81291.1"/>
    </source>
</evidence>
<dbReference type="OrthoDB" id="8183540at2759"/>
<dbReference type="PRINTS" id="PR00422">
    <property type="entry name" value="TRANSFERRIN"/>
</dbReference>
<gene>
    <name evidence="3" type="primary">TRF_1</name>
    <name evidence="5" type="synonym">LOC105270829</name>
    <name evidence="3" type="ORF">g.32280</name>
</gene>
<accession>A0A0C9R5E0</accession>
<proteinExistence type="predicted"/>
<feature type="domain" description="Transferrin-like" evidence="2">
    <location>
        <begin position="21"/>
        <end position="355"/>
    </location>
</feature>
<dbReference type="PANTHER" id="PTHR11485">
    <property type="entry name" value="TRANSFERRIN"/>
    <property type="match status" value="1"/>
</dbReference>
<dbReference type="EMBL" id="GBYB01011524">
    <property type="protein sequence ID" value="JAG81291.1"/>
    <property type="molecule type" value="Transcribed_RNA"/>
</dbReference>
<evidence type="ECO:0000313" key="5">
    <source>
        <dbReference type="RefSeq" id="XP_011310325.1"/>
    </source>
</evidence>
<dbReference type="CDD" id="cd13529">
    <property type="entry name" value="PBP2_transferrin"/>
    <property type="match status" value="1"/>
</dbReference>
<dbReference type="PROSITE" id="PS51408">
    <property type="entry name" value="TRANSFERRIN_LIKE_4"/>
    <property type="match status" value="2"/>
</dbReference>
<dbReference type="GeneID" id="105270829"/>
<evidence type="ECO:0000313" key="4">
    <source>
        <dbReference type="Proteomes" id="UP000694866"/>
    </source>
</evidence>
<dbReference type="SMART" id="SM00094">
    <property type="entry name" value="TR_FER"/>
    <property type="match status" value="1"/>
</dbReference>
<keyword evidence="1" id="KW-0732">Signal</keyword>
<feature type="chain" id="PRO_5044541607" evidence="1">
    <location>
        <begin position="18"/>
        <end position="725"/>
    </location>
</feature>
<name>A0A0C9R5E0_9HYME</name>
<evidence type="ECO:0000259" key="2">
    <source>
        <dbReference type="PROSITE" id="PS51408"/>
    </source>
</evidence>
<dbReference type="GO" id="GO:0006826">
    <property type="term" value="P:iron ion transport"/>
    <property type="evidence" value="ECO:0007669"/>
    <property type="project" value="TreeGrafter"/>
</dbReference>
<dbReference type="InterPro" id="IPR001156">
    <property type="entry name" value="Transferrin-like_dom"/>
</dbReference>
<reference evidence="5" key="2">
    <citation type="submission" date="2025-04" db="UniProtKB">
        <authorList>
            <consortium name="RefSeq"/>
        </authorList>
    </citation>
    <scope>IDENTIFICATION</scope>
    <source>
        <strain evidence="5">USDA-PBARC FA_bdor</strain>
        <tissue evidence="5">Whole organism</tissue>
    </source>
</reference>
<keyword evidence="4" id="KW-1185">Reference proteome</keyword>
<dbReference type="GO" id="GO:0005769">
    <property type="term" value="C:early endosome"/>
    <property type="evidence" value="ECO:0007669"/>
    <property type="project" value="TreeGrafter"/>
</dbReference>
<dbReference type="SUPFAM" id="SSF53850">
    <property type="entry name" value="Periplasmic binding protein-like II"/>
    <property type="match status" value="2"/>
</dbReference>
<dbReference type="Pfam" id="PF00405">
    <property type="entry name" value="Transferrin"/>
    <property type="match status" value="2"/>
</dbReference>
<reference evidence="3" key="1">
    <citation type="submission" date="2015-01" db="EMBL/GenBank/DDBJ databases">
        <title>Transcriptome Assembly of Fopius arisanus.</title>
        <authorList>
            <person name="Geib S."/>
        </authorList>
    </citation>
    <scope>NUCLEOTIDE SEQUENCE</scope>
</reference>
<sequence>MKCIISIILLLLGSTRAGPPYRLCAPEEITDSWCSALSISHSNVVCERVKDRTECAVKIVKGRADFGVFNAEELLLAYQFYPEEIKPIAQLRHKDRTDREFDFQSVVVVPESFNSNEGLSGLKNGGLCHPGFSNSLWNDYVLKAFERKVWNHQCHADLSTAENEAINLRNFFGKACRPGKWVQDAIENRRLKEKYPELCELCDNSRDCDYYNTEHHGHIGALECLTSGKGKAAYAAYDYVYQYFGVNRTGPEPRVTRPGFQFLCPNGSLKPLTVSEPCTWVAQPWSAVVARKDLTPALVSSLKKWLSPDESFGSWTQALKLILENEGQISNFTEDQALGSYLTTGREINLSGKTCGSTIRWCTISSEETGKCRWIAKEALLLGIEPKFTCVETNSTFECLRAINENIADIITIDSNYGHLARKIFNLTTILYAEPSKTMNSAIIAVVKNSTLSQFTNLKSLQGKTACFPEYGGIAWLSLINIARNNKIISDTCDYPKAMANLFTGACTPGINDINHSDVAANVEIVQQLCSSCPLEKNNSTCSANSENLFYGDEGVLKCLRGPGDIGFVEIKNIGGELRAGLINQNDYRVFCKNGSLAVNPGFDTDENCALSVTIDSEVVGRSSNREVENMDTTIALLKLEAWLGYTSLARRTIRIYDSFIGHRDMLFKETTVGLRPKNSNIQTIIDYKKLFENIEDCQNSAVELISNNLILLGSLITAIITLNQ</sequence>
<evidence type="ECO:0000256" key="1">
    <source>
        <dbReference type="SAM" id="SignalP"/>
    </source>
</evidence>